<evidence type="ECO:0000256" key="6">
    <source>
        <dbReference type="RuleBase" id="RU004296"/>
    </source>
</evidence>
<comment type="similarity">
    <text evidence="1 6">Belongs to the peptidase S1B family.</text>
</comment>
<keyword evidence="2 6" id="KW-0645">Protease</keyword>
<evidence type="ECO:0000259" key="7">
    <source>
        <dbReference type="PROSITE" id="PS51172"/>
    </source>
</evidence>
<dbReference type="InterPro" id="IPR001956">
    <property type="entry name" value="CBM3"/>
</dbReference>
<dbReference type="Gene3D" id="2.60.40.710">
    <property type="entry name" value="Endoglucanase-like"/>
    <property type="match status" value="1"/>
</dbReference>
<evidence type="ECO:0000256" key="4">
    <source>
        <dbReference type="ARBA" id="ARBA00022801"/>
    </source>
</evidence>
<dbReference type="GO" id="GO:0006508">
    <property type="term" value="P:proteolysis"/>
    <property type="evidence" value="ECO:0007669"/>
    <property type="project" value="UniProtKB-KW"/>
</dbReference>
<dbReference type="InterPro" id="IPR008965">
    <property type="entry name" value="CBM2/CBM3_carb-bd_dom_sf"/>
</dbReference>
<name>A0A4V0NCT9_SORCE</name>
<keyword evidence="3 6" id="KW-0732">Signal</keyword>
<accession>A0A4V0NCT9</accession>
<proteinExistence type="inferred from homology"/>
<dbReference type="PANTHER" id="PTHR15462:SF8">
    <property type="entry name" value="SERINE PROTEASE"/>
    <property type="match status" value="1"/>
</dbReference>
<gene>
    <name evidence="8" type="ORF">SOCEGT47_008000</name>
</gene>
<dbReference type="PROSITE" id="PS51172">
    <property type="entry name" value="CBM3"/>
    <property type="match status" value="1"/>
</dbReference>
<feature type="domain" description="CBM3" evidence="7">
    <location>
        <begin position="346"/>
        <end position="496"/>
    </location>
</feature>
<keyword evidence="4 6" id="KW-0378">Hydrolase</keyword>
<dbReference type="Pfam" id="PF13365">
    <property type="entry name" value="Trypsin_2"/>
    <property type="match status" value="1"/>
</dbReference>
<sequence length="505" mass="54897">MRVFRYIASAGLLSVGSFVACSAPVEEDEAPDQARSAVIYGDDDREEPFTYSDPAWAARVMEFTVALVPASAVDDSDPNNIQIGDRTWIERDDVCPDVRFATQPALADCSGTLIGEDLVLTAGHCINNCGASRFVFDYAMTPAGQLGQITSDDLYRCVDIITWYRDTNGADYTVVRLDRPVVGRTPAAVRTSTEPLDPDDDTPLVVHGFPRGLPLKLADGATIRSNDPDNDFFVANLDTFVGNSGSGVFDLDTKELVGVLVRGERDFERDEVNDCNRPFECDDNACRGEDVTYAFRAIQGLCERAETDLCSCGDGACGPLEDPASCPGDCSCGDGICSSGEDTASCPADCQLEVLYDVHTPQSNWVTPGIQVRNTSAQSASLWGSTVRYYFTQEPPGSLEAECWGCSADLEMSFHEVPGGGCADATHYLDVTFPFLFEVEPMATTDPFRIAFHASSWQAFNESNDYSYAGTSSDWAPNRKITLYRNGFRVFGDEPCPGLFIPPPN</sequence>
<dbReference type="InterPro" id="IPR000126">
    <property type="entry name" value="V8_ser_AS"/>
</dbReference>
<evidence type="ECO:0000313" key="9">
    <source>
        <dbReference type="Proteomes" id="UP000295781"/>
    </source>
</evidence>
<dbReference type="InterPro" id="IPR008256">
    <property type="entry name" value="Peptidase_S1B"/>
</dbReference>
<dbReference type="AlphaFoldDB" id="A0A4V0NCT9"/>
<dbReference type="OrthoDB" id="5483530at2"/>
<dbReference type="GO" id="GO:0030248">
    <property type="term" value="F:cellulose binding"/>
    <property type="evidence" value="ECO:0007669"/>
    <property type="project" value="InterPro"/>
</dbReference>
<dbReference type="InterPro" id="IPR009003">
    <property type="entry name" value="Peptidase_S1_PA"/>
</dbReference>
<dbReference type="PROSITE" id="PS00134">
    <property type="entry name" value="TRYPSIN_HIS"/>
    <property type="match status" value="1"/>
</dbReference>
<dbReference type="GO" id="GO:0004252">
    <property type="term" value="F:serine-type endopeptidase activity"/>
    <property type="evidence" value="ECO:0007669"/>
    <property type="project" value="InterPro"/>
</dbReference>
<dbReference type="InterPro" id="IPR018114">
    <property type="entry name" value="TRYPSIN_HIS"/>
</dbReference>
<evidence type="ECO:0000313" key="8">
    <source>
        <dbReference type="EMBL" id="AUX20332.1"/>
    </source>
</evidence>
<dbReference type="PROSITE" id="PS51257">
    <property type="entry name" value="PROKAR_LIPOPROTEIN"/>
    <property type="match status" value="1"/>
</dbReference>
<dbReference type="Proteomes" id="UP000295781">
    <property type="component" value="Chromosome"/>
</dbReference>
<feature type="signal peptide" evidence="6">
    <location>
        <begin position="1"/>
        <end position="22"/>
    </location>
</feature>
<dbReference type="InterPro" id="IPR043504">
    <property type="entry name" value="Peptidase_S1_PA_chymotrypsin"/>
</dbReference>
<feature type="chain" id="PRO_5021022677" description="Serine protease" evidence="6">
    <location>
        <begin position="23"/>
        <end position="505"/>
    </location>
</feature>
<dbReference type="SUPFAM" id="SSF49384">
    <property type="entry name" value="Carbohydrate-binding domain"/>
    <property type="match status" value="1"/>
</dbReference>
<dbReference type="InterPro" id="IPR036966">
    <property type="entry name" value="CBM3_sf"/>
</dbReference>
<dbReference type="EC" id="3.4.21.-" evidence="6"/>
<keyword evidence="5 6" id="KW-0720">Serine protease</keyword>
<dbReference type="SUPFAM" id="SSF50494">
    <property type="entry name" value="Trypsin-like serine proteases"/>
    <property type="match status" value="1"/>
</dbReference>
<protein>
    <recommendedName>
        <fullName evidence="6">Serine protease</fullName>
        <ecNumber evidence="6">3.4.21.-</ecNumber>
    </recommendedName>
</protein>
<dbReference type="EMBL" id="CP012670">
    <property type="protein sequence ID" value="AUX20332.1"/>
    <property type="molecule type" value="Genomic_DNA"/>
</dbReference>
<dbReference type="Pfam" id="PF00942">
    <property type="entry name" value="CBM_3"/>
    <property type="match status" value="1"/>
</dbReference>
<dbReference type="GO" id="GO:0005975">
    <property type="term" value="P:carbohydrate metabolic process"/>
    <property type="evidence" value="ECO:0007669"/>
    <property type="project" value="InterPro"/>
</dbReference>
<evidence type="ECO:0000256" key="1">
    <source>
        <dbReference type="ARBA" id="ARBA00008764"/>
    </source>
</evidence>
<dbReference type="Gene3D" id="2.40.10.10">
    <property type="entry name" value="Trypsin-like serine proteases"/>
    <property type="match status" value="2"/>
</dbReference>
<dbReference type="PANTHER" id="PTHR15462">
    <property type="entry name" value="SERINE PROTEASE"/>
    <property type="match status" value="1"/>
</dbReference>
<evidence type="ECO:0000256" key="5">
    <source>
        <dbReference type="ARBA" id="ARBA00022825"/>
    </source>
</evidence>
<reference evidence="8 9" key="1">
    <citation type="submission" date="2015-09" db="EMBL/GenBank/DDBJ databases">
        <title>Sorangium comparison.</title>
        <authorList>
            <person name="Zaburannyi N."/>
            <person name="Bunk B."/>
            <person name="Overmann J."/>
            <person name="Mueller R."/>
        </authorList>
    </citation>
    <scope>NUCLEOTIDE SEQUENCE [LARGE SCALE GENOMIC DNA]</scope>
    <source>
        <strain evidence="8 9">So ceGT47</strain>
    </source>
</reference>
<organism evidence="8 9">
    <name type="scientific">Sorangium cellulosum</name>
    <name type="common">Polyangium cellulosum</name>
    <dbReference type="NCBI Taxonomy" id="56"/>
    <lineage>
        <taxon>Bacteria</taxon>
        <taxon>Pseudomonadati</taxon>
        <taxon>Myxococcota</taxon>
        <taxon>Polyangia</taxon>
        <taxon>Polyangiales</taxon>
        <taxon>Polyangiaceae</taxon>
        <taxon>Sorangium</taxon>
    </lineage>
</organism>
<evidence type="ECO:0000256" key="2">
    <source>
        <dbReference type="ARBA" id="ARBA00022670"/>
    </source>
</evidence>
<evidence type="ECO:0000256" key="3">
    <source>
        <dbReference type="ARBA" id="ARBA00022729"/>
    </source>
</evidence>
<dbReference type="InterPro" id="IPR050966">
    <property type="entry name" value="Glutamyl_endopeptidase"/>
</dbReference>
<dbReference type="PRINTS" id="PR00839">
    <property type="entry name" value="V8PROTEASE"/>
</dbReference>
<dbReference type="PROSITE" id="PS00673">
    <property type="entry name" value="V8_SER"/>
    <property type="match status" value="1"/>
</dbReference>